<protein>
    <recommendedName>
        <fullName evidence="6">Glucocorticoid receptor</fullName>
    </recommendedName>
    <alternativeName>
        <fullName evidence="21">Nuclear receptor subfamily 3 group C member 1</fullName>
    </alternativeName>
</protein>
<keyword evidence="16" id="KW-0496">Mitochondrion</keyword>
<evidence type="ECO:0000256" key="1">
    <source>
        <dbReference type="ARBA" id="ARBA00004123"/>
    </source>
</evidence>
<evidence type="ECO:0000313" key="24">
    <source>
        <dbReference type="EMBL" id="KAJ8348083.1"/>
    </source>
</evidence>
<dbReference type="Proteomes" id="UP001152622">
    <property type="component" value="Chromosome 10"/>
</dbReference>
<evidence type="ECO:0000256" key="21">
    <source>
        <dbReference type="ARBA" id="ARBA00031162"/>
    </source>
</evidence>
<keyword evidence="10" id="KW-0863">Zinc-finger</keyword>
<dbReference type="GO" id="GO:0006325">
    <property type="term" value="P:chromatin organization"/>
    <property type="evidence" value="ECO:0007669"/>
    <property type="project" value="UniProtKB-KW"/>
</dbReference>
<keyword evidence="19" id="KW-0206">Cytoskeleton</keyword>
<dbReference type="PROSITE" id="PS51030">
    <property type="entry name" value="NUCLEAR_REC_DBD_2"/>
    <property type="match status" value="1"/>
</dbReference>
<evidence type="ECO:0000256" key="7">
    <source>
        <dbReference type="ARBA" id="ARBA00022490"/>
    </source>
</evidence>
<evidence type="ECO:0000256" key="19">
    <source>
        <dbReference type="ARBA" id="ARBA00023212"/>
    </source>
</evidence>
<dbReference type="PROSITE" id="PS00031">
    <property type="entry name" value="NUCLEAR_REC_DBD_1"/>
    <property type="match status" value="1"/>
</dbReference>
<evidence type="ECO:0000313" key="25">
    <source>
        <dbReference type="Proteomes" id="UP001152622"/>
    </source>
</evidence>
<dbReference type="Pfam" id="PF02155">
    <property type="entry name" value="GCR"/>
    <property type="match status" value="1"/>
</dbReference>
<keyword evidence="25" id="KW-1185">Reference proteome</keyword>
<evidence type="ECO:0000256" key="2">
    <source>
        <dbReference type="ARBA" id="ARBA00004173"/>
    </source>
</evidence>
<evidence type="ECO:0000256" key="11">
    <source>
        <dbReference type="ARBA" id="ARBA00022833"/>
    </source>
</evidence>
<keyword evidence="14" id="KW-0446">Lipid-binding</keyword>
<feature type="compositionally biased region" description="Polar residues" evidence="22">
    <location>
        <begin position="26"/>
        <end position="38"/>
    </location>
</feature>
<dbReference type="GO" id="GO:0004883">
    <property type="term" value="F:nuclear glucocorticoid receptor activity"/>
    <property type="evidence" value="ECO:0007669"/>
    <property type="project" value="InterPro"/>
</dbReference>
<keyword evidence="8" id="KW-0754">Steroid-binding</keyword>
<dbReference type="PRINTS" id="PR00047">
    <property type="entry name" value="STROIDFINGER"/>
</dbReference>
<dbReference type="SUPFAM" id="SSF57716">
    <property type="entry name" value="Glucocorticoid receptor-like (DNA-binding domain)"/>
    <property type="match status" value="1"/>
</dbReference>
<comment type="caution">
    <text evidence="24">The sequence shown here is derived from an EMBL/GenBank/DDBJ whole genome shotgun (WGS) entry which is preliminary data.</text>
</comment>
<keyword evidence="7" id="KW-0963">Cytoplasm</keyword>
<dbReference type="GO" id="GO:0005739">
    <property type="term" value="C:mitochondrion"/>
    <property type="evidence" value="ECO:0007669"/>
    <property type="project" value="UniProtKB-SubCell"/>
</dbReference>
<comment type="similarity">
    <text evidence="5">Belongs to the nuclear hormone receptor family. NR3 subfamily.</text>
</comment>
<evidence type="ECO:0000256" key="20">
    <source>
        <dbReference type="ARBA" id="ARBA00023242"/>
    </source>
</evidence>
<dbReference type="GO" id="GO:0005634">
    <property type="term" value="C:nucleus"/>
    <property type="evidence" value="ECO:0007669"/>
    <property type="project" value="UniProtKB-SubCell"/>
</dbReference>
<keyword evidence="12" id="KW-0156">Chromatin regulator</keyword>
<dbReference type="InterPro" id="IPR050200">
    <property type="entry name" value="Nuclear_hormone_rcpt_NR3"/>
</dbReference>
<dbReference type="InterPro" id="IPR001409">
    <property type="entry name" value="Glcrtcd_rcpt"/>
</dbReference>
<proteinExistence type="inferred from homology"/>
<dbReference type="SMART" id="SM00399">
    <property type="entry name" value="ZnF_C4"/>
    <property type="match status" value="1"/>
</dbReference>
<keyword evidence="9" id="KW-0479">Metal-binding</keyword>
<dbReference type="GO" id="GO:0043565">
    <property type="term" value="F:sequence-specific DNA binding"/>
    <property type="evidence" value="ECO:0007669"/>
    <property type="project" value="InterPro"/>
</dbReference>
<keyword evidence="15" id="KW-0238">DNA-binding</keyword>
<comment type="subcellular location">
    <subcellularLocation>
        <location evidence="4">Cytoplasm</location>
        <location evidence="4">Cytoskeleton</location>
        <location evidence="4">Microtubule organizing center</location>
        <location evidence="4">Centrosome</location>
    </subcellularLocation>
    <subcellularLocation>
        <location evidence="3">Cytoplasm</location>
        <location evidence="3">Cytoskeleton</location>
        <location evidence="3">Spindle</location>
    </subcellularLocation>
    <subcellularLocation>
        <location evidence="2">Mitochondrion</location>
    </subcellularLocation>
    <subcellularLocation>
        <location evidence="1">Nucleus</location>
    </subcellularLocation>
</comment>
<dbReference type="EMBL" id="JAINUF010000010">
    <property type="protein sequence ID" value="KAJ8348083.1"/>
    <property type="molecule type" value="Genomic_DNA"/>
</dbReference>
<dbReference type="Pfam" id="PF00105">
    <property type="entry name" value="zf-C4"/>
    <property type="match status" value="1"/>
</dbReference>
<gene>
    <name evidence="24" type="ORF">SKAU_G00266720</name>
</gene>
<evidence type="ECO:0000256" key="16">
    <source>
        <dbReference type="ARBA" id="ARBA00023128"/>
    </source>
</evidence>
<feature type="region of interest" description="Disordered" evidence="22">
    <location>
        <begin position="16"/>
        <end position="73"/>
    </location>
</feature>
<keyword evidence="18" id="KW-0675">Receptor</keyword>
<evidence type="ECO:0000256" key="13">
    <source>
        <dbReference type="ARBA" id="ARBA00023015"/>
    </source>
</evidence>
<keyword evidence="17" id="KW-0804">Transcription</keyword>
<keyword evidence="20" id="KW-0539">Nucleus</keyword>
<dbReference type="GO" id="GO:0005819">
    <property type="term" value="C:spindle"/>
    <property type="evidence" value="ECO:0007669"/>
    <property type="project" value="UniProtKB-SubCell"/>
</dbReference>
<evidence type="ECO:0000256" key="18">
    <source>
        <dbReference type="ARBA" id="ARBA00023170"/>
    </source>
</evidence>
<evidence type="ECO:0000256" key="3">
    <source>
        <dbReference type="ARBA" id="ARBA00004186"/>
    </source>
</evidence>
<evidence type="ECO:0000256" key="8">
    <source>
        <dbReference type="ARBA" id="ARBA00022665"/>
    </source>
</evidence>
<accession>A0A9Q1EZI4</accession>
<dbReference type="GO" id="GO:0005813">
    <property type="term" value="C:centrosome"/>
    <property type="evidence" value="ECO:0007669"/>
    <property type="project" value="UniProtKB-SubCell"/>
</dbReference>
<evidence type="ECO:0000256" key="6">
    <source>
        <dbReference type="ARBA" id="ARBA00015625"/>
    </source>
</evidence>
<feature type="domain" description="Nuclear receptor" evidence="23">
    <location>
        <begin position="411"/>
        <end position="455"/>
    </location>
</feature>
<dbReference type="GO" id="GO:0008270">
    <property type="term" value="F:zinc ion binding"/>
    <property type="evidence" value="ECO:0007669"/>
    <property type="project" value="UniProtKB-KW"/>
</dbReference>
<dbReference type="PANTHER" id="PTHR48092">
    <property type="entry name" value="KNIRPS-RELATED PROTEIN-RELATED"/>
    <property type="match status" value="1"/>
</dbReference>
<evidence type="ECO:0000256" key="4">
    <source>
        <dbReference type="ARBA" id="ARBA00004300"/>
    </source>
</evidence>
<evidence type="ECO:0000256" key="15">
    <source>
        <dbReference type="ARBA" id="ARBA00023125"/>
    </source>
</evidence>
<sequence>MEVALRFGKARALKEGHEMDQGGMKYSNNQDESVNIGNPNGRAFQGESSGAASTGAPQSVPGDISNGVGKGTPREELTTAVSASMGLYAEEPDAKAMGMVSNLRMPKQQQQQPHTLGVFTLGENFSLLEASIADLNRCSASVDSLMGGVTSDPFPVKTEDFSPLGKDRLEMEQEPFGQVGKDHDLNQRLFADNTMDILQDLDLPGSLTDLNEFYVGDEAAFLSALSVDEALMGDMGVLKETKPIVSGGVCANVNGSEQQALDPAAPMPVIKKEKDTFIQLCTPGVIKQEKLSRSYCQMGGADLPSPLHSPISVCGVSTSGGQSYHYGVNSPSAVGLQQQDQKPIFGLYPPLAPAGDGWSRVKGYGEPAEMQRGNELVSASQTFPTGYISHAPRPEAAASASTVPAKSGSTHKICLVCSDEASGCHYGVLTCGSCKVFFKRAVEEAQNRLLSVASD</sequence>
<evidence type="ECO:0000256" key="10">
    <source>
        <dbReference type="ARBA" id="ARBA00022771"/>
    </source>
</evidence>
<evidence type="ECO:0000256" key="9">
    <source>
        <dbReference type="ARBA" id="ARBA00022723"/>
    </source>
</evidence>
<dbReference type="OrthoDB" id="5789523at2759"/>
<dbReference type="GO" id="GO:0005496">
    <property type="term" value="F:steroid binding"/>
    <property type="evidence" value="ECO:0007669"/>
    <property type="project" value="UniProtKB-KW"/>
</dbReference>
<evidence type="ECO:0000256" key="12">
    <source>
        <dbReference type="ARBA" id="ARBA00022853"/>
    </source>
</evidence>
<evidence type="ECO:0000256" key="22">
    <source>
        <dbReference type="SAM" id="MobiDB-lite"/>
    </source>
</evidence>
<keyword evidence="11" id="KW-0862">Zinc</keyword>
<dbReference type="InterPro" id="IPR013088">
    <property type="entry name" value="Znf_NHR/GATA"/>
</dbReference>
<evidence type="ECO:0000256" key="17">
    <source>
        <dbReference type="ARBA" id="ARBA00023163"/>
    </source>
</evidence>
<dbReference type="Gene3D" id="3.30.50.10">
    <property type="entry name" value="Erythroid Transcription Factor GATA-1, subunit A"/>
    <property type="match status" value="1"/>
</dbReference>
<evidence type="ECO:0000259" key="23">
    <source>
        <dbReference type="PROSITE" id="PS51030"/>
    </source>
</evidence>
<dbReference type="AlphaFoldDB" id="A0A9Q1EZI4"/>
<organism evidence="24 25">
    <name type="scientific">Synaphobranchus kaupii</name>
    <name type="common">Kaup's arrowtooth eel</name>
    <dbReference type="NCBI Taxonomy" id="118154"/>
    <lineage>
        <taxon>Eukaryota</taxon>
        <taxon>Metazoa</taxon>
        <taxon>Chordata</taxon>
        <taxon>Craniata</taxon>
        <taxon>Vertebrata</taxon>
        <taxon>Euteleostomi</taxon>
        <taxon>Actinopterygii</taxon>
        <taxon>Neopterygii</taxon>
        <taxon>Teleostei</taxon>
        <taxon>Anguilliformes</taxon>
        <taxon>Synaphobranchidae</taxon>
        <taxon>Synaphobranchus</taxon>
    </lineage>
</organism>
<evidence type="ECO:0000256" key="14">
    <source>
        <dbReference type="ARBA" id="ARBA00023121"/>
    </source>
</evidence>
<evidence type="ECO:0000256" key="5">
    <source>
        <dbReference type="ARBA" id="ARBA00005413"/>
    </source>
</evidence>
<feature type="compositionally biased region" description="Polar residues" evidence="22">
    <location>
        <begin position="46"/>
        <end position="57"/>
    </location>
</feature>
<dbReference type="PRINTS" id="PR00528">
    <property type="entry name" value="GLCORTICOIDR"/>
</dbReference>
<keyword evidence="13" id="KW-0805">Transcription regulation</keyword>
<reference evidence="24" key="1">
    <citation type="journal article" date="2023" name="Science">
        <title>Genome structures resolve the early diversification of teleost fishes.</title>
        <authorList>
            <person name="Parey E."/>
            <person name="Louis A."/>
            <person name="Montfort J."/>
            <person name="Bouchez O."/>
            <person name="Roques C."/>
            <person name="Iampietro C."/>
            <person name="Lluch J."/>
            <person name="Castinel A."/>
            <person name="Donnadieu C."/>
            <person name="Desvignes T."/>
            <person name="Floi Bucao C."/>
            <person name="Jouanno E."/>
            <person name="Wen M."/>
            <person name="Mejri S."/>
            <person name="Dirks R."/>
            <person name="Jansen H."/>
            <person name="Henkel C."/>
            <person name="Chen W.J."/>
            <person name="Zahm M."/>
            <person name="Cabau C."/>
            <person name="Klopp C."/>
            <person name="Thompson A.W."/>
            <person name="Robinson-Rechavi M."/>
            <person name="Braasch I."/>
            <person name="Lecointre G."/>
            <person name="Bobe J."/>
            <person name="Postlethwait J.H."/>
            <person name="Berthelot C."/>
            <person name="Roest Crollius H."/>
            <person name="Guiguen Y."/>
        </authorList>
    </citation>
    <scope>NUCLEOTIDE SEQUENCE</scope>
    <source>
        <strain evidence="24">WJC10195</strain>
    </source>
</reference>
<name>A0A9Q1EZI4_SYNKA</name>
<dbReference type="InterPro" id="IPR001628">
    <property type="entry name" value="Znf_hrmn_rcpt"/>
</dbReference>